<feature type="transmembrane region" description="Helical" evidence="6">
    <location>
        <begin position="223"/>
        <end position="241"/>
    </location>
</feature>
<keyword evidence="2" id="KW-0813">Transport</keyword>
<evidence type="ECO:0000313" key="9">
    <source>
        <dbReference type="Proteomes" id="UP000005877"/>
    </source>
</evidence>
<feature type="transmembrane region" description="Helical" evidence="6">
    <location>
        <begin position="325"/>
        <end position="343"/>
    </location>
</feature>
<feature type="transmembrane region" description="Helical" evidence="6">
    <location>
        <begin position="110"/>
        <end position="129"/>
    </location>
</feature>
<dbReference type="Pfam" id="PF07690">
    <property type="entry name" value="MFS_1"/>
    <property type="match status" value="1"/>
</dbReference>
<gene>
    <name evidence="8" type="ordered locus">Mhar_1392</name>
</gene>
<evidence type="ECO:0000256" key="3">
    <source>
        <dbReference type="ARBA" id="ARBA00022692"/>
    </source>
</evidence>
<protein>
    <submittedName>
        <fullName evidence="8">Drug resistance transporter, EmrB/QacA subfamily</fullName>
    </submittedName>
</protein>
<dbReference type="CDD" id="cd17321">
    <property type="entry name" value="MFS_MMR_MDR_like"/>
    <property type="match status" value="1"/>
</dbReference>
<dbReference type="PANTHER" id="PTHR42718:SF9">
    <property type="entry name" value="MAJOR FACILITATOR SUPERFAMILY MULTIDRUG TRANSPORTER MFSC"/>
    <property type="match status" value="1"/>
</dbReference>
<keyword evidence="5 6" id="KW-0472">Membrane</keyword>
<feature type="transmembrane region" description="Helical" evidence="6">
    <location>
        <begin position="397"/>
        <end position="415"/>
    </location>
</feature>
<keyword evidence="4 6" id="KW-1133">Transmembrane helix</keyword>
<dbReference type="AlphaFoldDB" id="G7WKC9"/>
<dbReference type="RefSeq" id="WP_014586940.1">
    <property type="nucleotide sequence ID" value="NC_017527.1"/>
</dbReference>
<feature type="transmembrane region" description="Helical" evidence="6">
    <location>
        <begin position="136"/>
        <end position="159"/>
    </location>
</feature>
<dbReference type="PANTHER" id="PTHR42718">
    <property type="entry name" value="MAJOR FACILITATOR SUPERFAMILY MULTIDRUG TRANSPORTER MFSC"/>
    <property type="match status" value="1"/>
</dbReference>
<dbReference type="GO" id="GO:0016020">
    <property type="term" value="C:membrane"/>
    <property type="evidence" value="ECO:0007669"/>
    <property type="project" value="UniProtKB-SubCell"/>
</dbReference>
<evidence type="ECO:0000256" key="5">
    <source>
        <dbReference type="ARBA" id="ARBA00023136"/>
    </source>
</evidence>
<dbReference type="GO" id="GO:0022857">
    <property type="term" value="F:transmembrane transporter activity"/>
    <property type="evidence" value="ECO:0007669"/>
    <property type="project" value="InterPro"/>
</dbReference>
<dbReference type="InterPro" id="IPR020846">
    <property type="entry name" value="MFS_dom"/>
</dbReference>
<evidence type="ECO:0000256" key="1">
    <source>
        <dbReference type="ARBA" id="ARBA00004141"/>
    </source>
</evidence>
<feature type="transmembrane region" description="Helical" evidence="6">
    <location>
        <begin position="262"/>
        <end position="286"/>
    </location>
</feature>
<keyword evidence="3 6" id="KW-0812">Transmembrane</keyword>
<dbReference type="Gene3D" id="1.20.1720.10">
    <property type="entry name" value="Multidrug resistance protein D"/>
    <property type="match status" value="1"/>
</dbReference>
<dbReference type="STRING" id="1110509.Mhar_1392"/>
<sequence>MTEDPSQKMAALAAAAGSSFLTPFMGSSVNIALPAIGEEFSLDAVTLSWVATSAVLAAAIFLVPFGRLADIHGRKRVFTWGVVTYTGSALLCALATSAPMLIAFRFTQGMGGAMIFGTGTAILTSAFPARERGKALGVSVAAVYLGLTLGPSLGGLLTFTFGWRAVFLSNLPVGLLLLLLIAWRLRGEVAEARGESFDLLGSALYCLGLLATIYGFSRLPEPVGGGLLLLGLAGIAAFALWESRTTSPLLETSLFRDNRPFALSNLAALINYTATFGVGFLLSLHLQYVQGFSAREAGLVLMAQPLLMIFVALLSGWLSDRMSPGILAGLGMGLTTASLLTLLDLGRETSLWSVIGSLMILGLGVGLFSSPNTNAVMSSVQPRFYGVASSTLGTMRLSGHMLSMGIVILALSLYMGRVPIAPESIDLFILSGQASLLAFAALSFLGIFASMAGLRRPEPPGRGR</sequence>
<feature type="transmembrane region" description="Helical" evidence="6">
    <location>
        <begin position="349"/>
        <end position="368"/>
    </location>
</feature>
<dbReference type="KEGG" id="mhi:Mhar_1392"/>
<feature type="domain" description="Major facilitator superfamily (MFS) profile" evidence="7">
    <location>
        <begin position="11"/>
        <end position="458"/>
    </location>
</feature>
<dbReference type="SUPFAM" id="SSF103473">
    <property type="entry name" value="MFS general substrate transporter"/>
    <property type="match status" value="1"/>
</dbReference>
<feature type="transmembrane region" description="Helical" evidence="6">
    <location>
        <begin position="77"/>
        <end position="104"/>
    </location>
</feature>
<dbReference type="Gene3D" id="1.20.1250.20">
    <property type="entry name" value="MFS general substrate transporter like domains"/>
    <property type="match status" value="1"/>
</dbReference>
<feature type="transmembrane region" description="Helical" evidence="6">
    <location>
        <begin position="298"/>
        <end position="318"/>
    </location>
</feature>
<evidence type="ECO:0000256" key="6">
    <source>
        <dbReference type="SAM" id="Phobius"/>
    </source>
</evidence>
<evidence type="ECO:0000259" key="7">
    <source>
        <dbReference type="PROSITE" id="PS50850"/>
    </source>
</evidence>
<feature type="transmembrane region" description="Helical" evidence="6">
    <location>
        <begin position="165"/>
        <end position="185"/>
    </location>
</feature>
<comment type="subcellular location">
    <subcellularLocation>
        <location evidence="1">Membrane</location>
        <topology evidence="1">Multi-pass membrane protein</topology>
    </subcellularLocation>
</comment>
<dbReference type="InterPro" id="IPR036259">
    <property type="entry name" value="MFS_trans_sf"/>
</dbReference>
<feature type="transmembrane region" description="Helical" evidence="6">
    <location>
        <begin position="427"/>
        <end position="454"/>
    </location>
</feature>
<dbReference type="PROSITE" id="PS50850">
    <property type="entry name" value="MFS"/>
    <property type="match status" value="1"/>
</dbReference>
<feature type="transmembrane region" description="Helical" evidence="6">
    <location>
        <begin position="44"/>
        <end position="65"/>
    </location>
</feature>
<dbReference type="GeneID" id="12510561"/>
<dbReference type="InterPro" id="IPR011701">
    <property type="entry name" value="MFS"/>
</dbReference>
<proteinExistence type="predicted"/>
<reference evidence="8 9" key="1">
    <citation type="journal article" date="2012" name="PLoS ONE">
        <title>The genome characteristics and predicted function of methyl-group oxidation pathway in the obligate aceticlastic methanogens, Methanosaeta spp.</title>
        <authorList>
            <person name="Zhu J."/>
            <person name="Zheng H."/>
            <person name="Ai G."/>
            <person name="Zhang G."/>
            <person name="Liu D."/>
            <person name="Liu X."/>
            <person name="Dong X."/>
        </authorList>
    </citation>
    <scope>NUCLEOTIDE SEQUENCE [LARGE SCALE GENOMIC DNA]</scope>
    <source>
        <strain evidence="8 9">6Ac</strain>
    </source>
</reference>
<dbReference type="HOGENOM" id="CLU_000960_28_3_2"/>
<dbReference type="EMBL" id="CP003117">
    <property type="protein sequence ID" value="AET64756.1"/>
    <property type="molecule type" value="Genomic_DNA"/>
</dbReference>
<keyword evidence="9" id="KW-1185">Reference proteome</keyword>
<evidence type="ECO:0000256" key="2">
    <source>
        <dbReference type="ARBA" id="ARBA00022448"/>
    </source>
</evidence>
<evidence type="ECO:0000313" key="8">
    <source>
        <dbReference type="EMBL" id="AET64756.1"/>
    </source>
</evidence>
<name>G7WKC9_METH6</name>
<dbReference type="PATRIC" id="fig|1110509.7.peg.1547"/>
<accession>G7WKC9</accession>
<dbReference type="Proteomes" id="UP000005877">
    <property type="component" value="Chromosome"/>
</dbReference>
<organism evidence="8 9">
    <name type="scientific">Methanothrix harundinacea (strain 6Ac)</name>
    <name type="common">Methanosaeta harundinacea</name>
    <dbReference type="NCBI Taxonomy" id="1110509"/>
    <lineage>
        <taxon>Archaea</taxon>
        <taxon>Methanobacteriati</taxon>
        <taxon>Methanobacteriota</taxon>
        <taxon>Stenosarchaea group</taxon>
        <taxon>Methanomicrobia</taxon>
        <taxon>Methanotrichales</taxon>
        <taxon>Methanotrichaceae</taxon>
        <taxon>Methanothrix</taxon>
    </lineage>
</organism>
<evidence type="ECO:0000256" key="4">
    <source>
        <dbReference type="ARBA" id="ARBA00022989"/>
    </source>
</evidence>